<keyword evidence="3 4" id="KW-0546">Nucleotide metabolism</keyword>
<evidence type="ECO:0000256" key="3">
    <source>
        <dbReference type="ARBA" id="ARBA00023080"/>
    </source>
</evidence>
<accession>A0AAX2GWQ6</accession>
<feature type="site" description="Important for substrate specificity" evidence="4">
    <location>
        <position position="72"/>
    </location>
</feature>
<feature type="active site" description="Proton acceptor" evidence="4">
    <location>
        <position position="71"/>
    </location>
</feature>
<dbReference type="EC" id="3.6.1.9" evidence="4"/>
<evidence type="ECO:0000256" key="1">
    <source>
        <dbReference type="ARBA" id="ARBA00001968"/>
    </source>
</evidence>
<dbReference type="GO" id="GO:0009117">
    <property type="term" value="P:nucleotide metabolic process"/>
    <property type="evidence" value="ECO:0007669"/>
    <property type="project" value="UniProtKB-KW"/>
</dbReference>
<dbReference type="AlphaFoldDB" id="A0AAX2GWQ6"/>
<dbReference type="CDD" id="cd00555">
    <property type="entry name" value="Maf"/>
    <property type="match status" value="1"/>
</dbReference>
<evidence type="ECO:0000313" key="5">
    <source>
        <dbReference type="EMBL" id="SNV07292.1"/>
    </source>
</evidence>
<dbReference type="NCBIfam" id="TIGR00172">
    <property type="entry name" value="maf"/>
    <property type="match status" value="1"/>
</dbReference>
<comment type="cofactor">
    <cofactor evidence="1 4">
        <name>a divalent metal cation</name>
        <dbReference type="ChEBI" id="CHEBI:60240"/>
    </cofactor>
</comment>
<feature type="site" description="Important for substrate specificity" evidence="4">
    <location>
        <position position="154"/>
    </location>
</feature>
<comment type="function">
    <text evidence="4">Nucleoside triphosphate pyrophosphatase that hydrolyzes dTTP and UTP. May have a dual role in cell division arrest and in preventing the incorporation of modified nucleotides into cellular nucleic acids.</text>
</comment>
<evidence type="ECO:0000256" key="2">
    <source>
        <dbReference type="ARBA" id="ARBA00022801"/>
    </source>
</evidence>
<sequence>MIKNIILASASPRRKELLSELIIGFDVEVRPVEEVYPSHLQREEITDYLAKLKAQPYAEDIEDDTLVITADTIVWHEGKAFGKPKNIGEGAEMLRSLSGKTHEVITSVCFTTKESQTVAHCISRVTFNPISEVLIDWYLRTYIVTDWAGAYAIQGFIGAAVVASIEGSYNNVVGLPTHIIYDYLTKMK</sequence>
<gene>
    <name evidence="5" type="primary">maf</name>
    <name evidence="5" type="ORF">SAMEA44541418_00882</name>
</gene>
<proteinExistence type="inferred from homology"/>
<dbReference type="InterPro" id="IPR029001">
    <property type="entry name" value="ITPase-like_fam"/>
</dbReference>
<dbReference type="PANTHER" id="PTHR43213">
    <property type="entry name" value="BIFUNCTIONAL DTTP/UTP PYROPHOSPHATASE/METHYLTRANSFERASE PROTEIN-RELATED"/>
    <property type="match status" value="1"/>
</dbReference>
<evidence type="ECO:0000256" key="4">
    <source>
        <dbReference type="HAMAP-Rule" id="MF_00528"/>
    </source>
</evidence>
<feature type="site" description="Important for substrate specificity" evidence="4">
    <location>
        <position position="13"/>
    </location>
</feature>
<dbReference type="Pfam" id="PF02545">
    <property type="entry name" value="Maf"/>
    <property type="match status" value="1"/>
</dbReference>
<keyword evidence="4" id="KW-0963">Cytoplasm</keyword>
<name>A0AAX2GWQ6_9FLAO</name>
<dbReference type="Gene3D" id="3.90.950.10">
    <property type="match status" value="1"/>
</dbReference>
<comment type="catalytic activity">
    <reaction evidence="4">
        <text>dTTP + H2O = dTMP + diphosphate + H(+)</text>
        <dbReference type="Rhea" id="RHEA:28534"/>
        <dbReference type="ChEBI" id="CHEBI:15377"/>
        <dbReference type="ChEBI" id="CHEBI:15378"/>
        <dbReference type="ChEBI" id="CHEBI:33019"/>
        <dbReference type="ChEBI" id="CHEBI:37568"/>
        <dbReference type="ChEBI" id="CHEBI:63528"/>
        <dbReference type="EC" id="3.6.1.9"/>
    </reaction>
</comment>
<evidence type="ECO:0000313" key="6">
    <source>
        <dbReference type="Proteomes" id="UP000215539"/>
    </source>
</evidence>
<dbReference type="EMBL" id="LT906449">
    <property type="protein sequence ID" value="SNV07292.1"/>
    <property type="molecule type" value="Genomic_DNA"/>
</dbReference>
<dbReference type="InterPro" id="IPR003697">
    <property type="entry name" value="Maf-like"/>
</dbReference>
<keyword evidence="2 4" id="KW-0378">Hydrolase</keyword>
<organism evidence="5 6">
    <name type="scientific">Capnocytophaga haemolytica</name>
    <dbReference type="NCBI Taxonomy" id="45243"/>
    <lineage>
        <taxon>Bacteria</taxon>
        <taxon>Pseudomonadati</taxon>
        <taxon>Bacteroidota</taxon>
        <taxon>Flavobacteriia</taxon>
        <taxon>Flavobacteriales</taxon>
        <taxon>Flavobacteriaceae</taxon>
        <taxon>Capnocytophaga</taxon>
    </lineage>
</organism>
<dbReference type="PANTHER" id="PTHR43213:SF5">
    <property type="entry name" value="BIFUNCTIONAL DTTP_UTP PYROPHOSPHATASE_METHYLTRANSFERASE PROTEIN-RELATED"/>
    <property type="match status" value="1"/>
</dbReference>
<dbReference type="GO" id="GO:0047429">
    <property type="term" value="F:nucleoside triphosphate diphosphatase activity"/>
    <property type="evidence" value="ECO:0007669"/>
    <property type="project" value="UniProtKB-EC"/>
</dbReference>
<dbReference type="Proteomes" id="UP000215539">
    <property type="component" value="Chromosome 1"/>
</dbReference>
<dbReference type="HAMAP" id="MF_00528">
    <property type="entry name" value="Maf"/>
    <property type="match status" value="1"/>
</dbReference>
<comment type="subcellular location">
    <subcellularLocation>
        <location evidence="4">Cytoplasm</location>
    </subcellularLocation>
</comment>
<dbReference type="GO" id="GO:0005737">
    <property type="term" value="C:cytoplasm"/>
    <property type="evidence" value="ECO:0007669"/>
    <property type="project" value="UniProtKB-SubCell"/>
</dbReference>
<comment type="catalytic activity">
    <reaction evidence="4">
        <text>UTP + H2O = UMP + diphosphate + H(+)</text>
        <dbReference type="Rhea" id="RHEA:29395"/>
        <dbReference type="ChEBI" id="CHEBI:15377"/>
        <dbReference type="ChEBI" id="CHEBI:15378"/>
        <dbReference type="ChEBI" id="CHEBI:33019"/>
        <dbReference type="ChEBI" id="CHEBI:46398"/>
        <dbReference type="ChEBI" id="CHEBI:57865"/>
        <dbReference type="EC" id="3.6.1.9"/>
    </reaction>
</comment>
<protein>
    <recommendedName>
        <fullName evidence="4">dTTP/UTP pyrophosphatase</fullName>
        <shortName evidence="4">dTTPase/UTPase</shortName>
        <ecNumber evidence="4">3.6.1.9</ecNumber>
    </recommendedName>
    <alternativeName>
        <fullName evidence="4">Nucleoside triphosphate pyrophosphatase</fullName>
    </alternativeName>
    <alternativeName>
        <fullName evidence="4">Nucleotide pyrophosphatase</fullName>
        <shortName evidence="4">Nucleotide PPase</shortName>
    </alternativeName>
</protein>
<dbReference type="SUPFAM" id="SSF52972">
    <property type="entry name" value="ITPase-like"/>
    <property type="match status" value="1"/>
</dbReference>
<reference evidence="5 6" key="1">
    <citation type="submission" date="2017-06" db="EMBL/GenBank/DDBJ databases">
        <authorList>
            <consortium name="Pathogen Informatics"/>
        </authorList>
    </citation>
    <scope>NUCLEOTIDE SEQUENCE [LARGE SCALE GENOMIC DNA]</scope>
    <source>
        <strain evidence="5 6">NCTC12947</strain>
    </source>
</reference>
<dbReference type="PIRSF" id="PIRSF006305">
    <property type="entry name" value="Maf"/>
    <property type="match status" value="1"/>
</dbReference>
<comment type="caution">
    <text evidence="4">Lacks conserved residue(s) required for the propagation of feature annotation.</text>
</comment>
<comment type="similarity">
    <text evidence="4">Belongs to the Maf family. YhdE subfamily.</text>
</comment>